<dbReference type="InterPro" id="IPR041664">
    <property type="entry name" value="AAA_16"/>
</dbReference>
<dbReference type="RefSeq" id="WP_205117729.1">
    <property type="nucleotide sequence ID" value="NZ_JAFBCM010000001.1"/>
</dbReference>
<dbReference type="InterPro" id="IPR011990">
    <property type="entry name" value="TPR-like_helical_dom_sf"/>
</dbReference>
<dbReference type="GO" id="GO:0005524">
    <property type="term" value="F:ATP binding"/>
    <property type="evidence" value="ECO:0007669"/>
    <property type="project" value="UniProtKB-KW"/>
</dbReference>
<dbReference type="Pfam" id="PF00196">
    <property type="entry name" value="GerE"/>
    <property type="match status" value="1"/>
</dbReference>
<dbReference type="EMBL" id="JBHRZH010000018">
    <property type="protein sequence ID" value="MFC3763366.1"/>
    <property type="molecule type" value="Genomic_DNA"/>
</dbReference>
<organism evidence="5 6">
    <name type="scientific">Tenggerimyces flavus</name>
    <dbReference type="NCBI Taxonomy" id="1708749"/>
    <lineage>
        <taxon>Bacteria</taxon>
        <taxon>Bacillati</taxon>
        <taxon>Actinomycetota</taxon>
        <taxon>Actinomycetes</taxon>
        <taxon>Propionibacteriales</taxon>
        <taxon>Nocardioidaceae</taxon>
        <taxon>Tenggerimyces</taxon>
    </lineage>
</organism>
<dbReference type="InterPro" id="IPR027417">
    <property type="entry name" value="P-loop_NTPase"/>
</dbReference>
<evidence type="ECO:0000256" key="3">
    <source>
        <dbReference type="SAM" id="MobiDB-lite"/>
    </source>
</evidence>
<evidence type="ECO:0000256" key="1">
    <source>
        <dbReference type="ARBA" id="ARBA00022741"/>
    </source>
</evidence>
<dbReference type="Gene3D" id="1.25.40.10">
    <property type="entry name" value="Tetratricopeptide repeat domain"/>
    <property type="match status" value="2"/>
</dbReference>
<keyword evidence="6" id="KW-1185">Reference proteome</keyword>
<comment type="caution">
    <text evidence="5">The sequence shown here is derived from an EMBL/GenBank/DDBJ whole genome shotgun (WGS) entry which is preliminary data.</text>
</comment>
<dbReference type="InterPro" id="IPR000792">
    <property type="entry name" value="Tscrpt_reg_LuxR_C"/>
</dbReference>
<gene>
    <name evidence="5" type="ORF">ACFOUW_21185</name>
</gene>
<dbReference type="PROSITE" id="PS50043">
    <property type="entry name" value="HTH_LUXR_2"/>
    <property type="match status" value="1"/>
</dbReference>
<proteinExistence type="predicted"/>
<dbReference type="SUPFAM" id="SSF52540">
    <property type="entry name" value="P-loop containing nucleoside triphosphate hydrolases"/>
    <property type="match status" value="1"/>
</dbReference>
<dbReference type="SMART" id="SM00421">
    <property type="entry name" value="HTH_LUXR"/>
    <property type="match status" value="1"/>
</dbReference>
<dbReference type="SUPFAM" id="SSF46894">
    <property type="entry name" value="C-terminal effector domain of the bipartite response regulators"/>
    <property type="match status" value="1"/>
</dbReference>
<feature type="compositionally biased region" description="Basic and acidic residues" evidence="3">
    <location>
        <begin position="381"/>
        <end position="393"/>
    </location>
</feature>
<sequence>MGRGGGLVGRGTHLAALDLLLAGVTTQERLRVVEIVGEPGIGKSRLLAELRSRAHEAGLTVVAGRAGEYEHRQPFRPFVEALDDQLGRLAAYQGNAIEHAVVARGALVFPALADLIADDPPETVEVERYLVHRAAVQLIARLAEKGLVLVLDDLHWADDATVELLAHLLRHTPRAPIVLAIAYRPRQAPAALLSAISRAAEEGLVERHELVPLTSEEAGELVGPDVSPARARSLYEASGGNPFYLDALLRSGIQLTNEARGGLVGEVPATLEAALRSELASATQDAQLVAQAAAAVGDPFEIDIVAEAAELPDSDVLGYLDELRAMDLVRPTDGPRRMQFRHPLVRHVTYHSAPAVFRVAAHARIAKALERQGAPATARAHHVERSAEPGDEHGVDVLVEAARENMAKAPSAAAHWYGAALERLSADPGQDRRRAELTLAQARAYAIAGDMRTARDIADELLDRLPLRASPERLQAVELLSLVARMLARPQQARELIRRELAHVQEVDSLDLAVLKLELGAAEILCANNVDAARIAATEALQIARWHGDRVIEATAAGILSICGSVARRFDEAREWYETAAALVDGLYDAELARRPDALDWVAMSAMSLDRFEDCLRYSGRELAIAQSSGQGWVLTYLLNSRTVALRILGRIDEAEAAAEAAMEAAALSPSDGMRSTVLTQLCWIAHWHGDLPLAIDLGRRSVEEAALVGDHLSRPEAIVAYTAARFASGDYSSAEELIAALDLDGAPTLDPFTQAISYEMLTAAEVGRGRLAEADRWATRADSVAHPALPRRSGHAARARARVLIASGDFVRGAELASVAADSYARAGARYDLGRACLLGAQAHLAAGATDRAVPLLQRVVELAIACGARQLHDEAIVEQRRIGARGGRRPAPGGMAELTRRERQIAELAAIGLASKEIAAQLVISERTVEAHLSHVYAKLGVPSRAALAAVWPDRSS</sequence>
<accession>A0ABV7YDQ1</accession>
<dbReference type="PANTHER" id="PTHR16305:SF35">
    <property type="entry name" value="TRANSCRIPTIONAL ACTIVATOR DOMAIN"/>
    <property type="match status" value="1"/>
</dbReference>
<dbReference type="Gene3D" id="1.10.10.10">
    <property type="entry name" value="Winged helix-like DNA-binding domain superfamily/Winged helix DNA-binding domain"/>
    <property type="match status" value="1"/>
</dbReference>
<keyword evidence="2 5" id="KW-0067">ATP-binding</keyword>
<reference evidence="6" key="1">
    <citation type="journal article" date="2019" name="Int. J. Syst. Evol. Microbiol.">
        <title>The Global Catalogue of Microorganisms (GCM) 10K type strain sequencing project: providing services to taxonomists for standard genome sequencing and annotation.</title>
        <authorList>
            <consortium name="The Broad Institute Genomics Platform"/>
            <consortium name="The Broad Institute Genome Sequencing Center for Infectious Disease"/>
            <person name="Wu L."/>
            <person name="Ma J."/>
        </authorList>
    </citation>
    <scope>NUCLEOTIDE SEQUENCE [LARGE SCALE GENOMIC DNA]</scope>
    <source>
        <strain evidence="6">CGMCC 4.7241</strain>
    </source>
</reference>
<dbReference type="Pfam" id="PF13191">
    <property type="entry name" value="AAA_16"/>
    <property type="match status" value="1"/>
</dbReference>
<feature type="domain" description="HTH luxR-type" evidence="4">
    <location>
        <begin position="893"/>
        <end position="958"/>
    </location>
</feature>
<name>A0ABV7YDQ1_9ACTN</name>
<evidence type="ECO:0000259" key="4">
    <source>
        <dbReference type="PROSITE" id="PS50043"/>
    </source>
</evidence>
<dbReference type="InterPro" id="IPR036388">
    <property type="entry name" value="WH-like_DNA-bd_sf"/>
</dbReference>
<feature type="region of interest" description="Disordered" evidence="3">
    <location>
        <begin position="372"/>
        <end position="393"/>
    </location>
</feature>
<dbReference type="SUPFAM" id="SSF48452">
    <property type="entry name" value="TPR-like"/>
    <property type="match status" value="2"/>
</dbReference>
<evidence type="ECO:0000313" key="6">
    <source>
        <dbReference type="Proteomes" id="UP001595699"/>
    </source>
</evidence>
<dbReference type="PRINTS" id="PR00038">
    <property type="entry name" value="HTHLUXR"/>
</dbReference>
<protein>
    <submittedName>
        <fullName evidence="5">ATP-binding protein</fullName>
    </submittedName>
</protein>
<evidence type="ECO:0000313" key="5">
    <source>
        <dbReference type="EMBL" id="MFC3763366.1"/>
    </source>
</evidence>
<dbReference type="Proteomes" id="UP001595699">
    <property type="component" value="Unassembled WGS sequence"/>
</dbReference>
<dbReference type="PROSITE" id="PS00622">
    <property type="entry name" value="HTH_LUXR_1"/>
    <property type="match status" value="1"/>
</dbReference>
<keyword evidence="1" id="KW-0547">Nucleotide-binding</keyword>
<evidence type="ECO:0000256" key="2">
    <source>
        <dbReference type="ARBA" id="ARBA00022840"/>
    </source>
</evidence>
<dbReference type="PANTHER" id="PTHR16305">
    <property type="entry name" value="TESTICULAR SOLUBLE ADENYLYL CYCLASE"/>
    <property type="match status" value="1"/>
</dbReference>
<dbReference type="CDD" id="cd06170">
    <property type="entry name" value="LuxR_C_like"/>
    <property type="match status" value="1"/>
</dbReference>
<dbReference type="InterPro" id="IPR016032">
    <property type="entry name" value="Sig_transdc_resp-reg_C-effctor"/>
</dbReference>